<evidence type="ECO:0000313" key="2">
    <source>
        <dbReference type="EMBL" id="SQI32527.1"/>
    </source>
</evidence>
<dbReference type="KEGG" id="rcr:NCTC10994_02239"/>
<sequence>MEIFSLILIIGALVVVVPMAIRVFRDRDDR</sequence>
<keyword evidence="3" id="KW-1185">Reference proteome</keyword>
<feature type="transmembrane region" description="Helical" evidence="1">
    <location>
        <begin position="6"/>
        <end position="24"/>
    </location>
</feature>
<protein>
    <submittedName>
        <fullName evidence="2">Uncharacterized protein</fullName>
    </submittedName>
</protein>
<accession>A0A2X4TYI3</accession>
<gene>
    <name evidence="2" type="ORF">NCTC10994_02239</name>
</gene>
<keyword evidence="1" id="KW-0472">Membrane</keyword>
<dbReference type="EMBL" id="LS483468">
    <property type="protein sequence ID" value="SQI32527.1"/>
    <property type="molecule type" value="Genomic_DNA"/>
</dbReference>
<organism evidence="2 3">
    <name type="scientific">Rhodococcus coprophilus</name>
    <dbReference type="NCBI Taxonomy" id="38310"/>
    <lineage>
        <taxon>Bacteria</taxon>
        <taxon>Bacillati</taxon>
        <taxon>Actinomycetota</taxon>
        <taxon>Actinomycetes</taxon>
        <taxon>Mycobacteriales</taxon>
        <taxon>Nocardiaceae</taxon>
        <taxon>Rhodococcus</taxon>
    </lineage>
</organism>
<proteinExistence type="predicted"/>
<keyword evidence="1" id="KW-1133">Transmembrane helix</keyword>
<keyword evidence="1" id="KW-0812">Transmembrane</keyword>
<reference evidence="2 3" key="1">
    <citation type="submission" date="2018-06" db="EMBL/GenBank/DDBJ databases">
        <authorList>
            <consortium name="Pathogen Informatics"/>
            <person name="Doyle S."/>
        </authorList>
    </citation>
    <scope>NUCLEOTIDE SEQUENCE [LARGE SCALE GENOMIC DNA]</scope>
    <source>
        <strain evidence="2 3">NCTC10994</strain>
    </source>
</reference>
<evidence type="ECO:0000313" key="3">
    <source>
        <dbReference type="Proteomes" id="UP000249091"/>
    </source>
</evidence>
<dbReference type="Proteomes" id="UP000249091">
    <property type="component" value="Chromosome 1"/>
</dbReference>
<dbReference type="STRING" id="1219011.GCA_001895045_04017"/>
<dbReference type="AlphaFoldDB" id="A0A2X4TYI3"/>
<evidence type="ECO:0000256" key="1">
    <source>
        <dbReference type="SAM" id="Phobius"/>
    </source>
</evidence>
<name>A0A2X4TYI3_9NOCA</name>